<evidence type="ECO:0000313" key="3">
    <source>
        <dbReference type="Proteomes" id="UP000238304"/>
    </source>
</evidence>
<dbReference type="InterPro" id="IPR042278">
    <property type="entry name" value="Mfa-like_1_N"/>
</dbReference>
<dbReference type="EMBL" id="CP027231">
    <property type="protein sequence ID" value="AVM52730.1"/>
    <property type="molecule type" value="Genomic_DNA"/>
</dbReference>
<gene>
    <name evidence="2" type="ORF">C4H11_07105</name>
</gene>
<keyword evidence="3" id="KW-1185">Reference proteome</keyword>
<evidence type="ECO:0000313" key="2">
    <source>
        <dbReference type="EMBL" id="AVM52730.1"/>
    </source>
</evidence>
<name>A0ABM6T8Q0_9BACE</name>
<dbReference type="CDD" id="cd13120">
    <property type="entry name" value="BF2867_like_N"/>
    <property type="match status" value="1"/>
</dbReference>
<dbReference type="Gene3D" id="2.60.40.2630">
    <property type="match status" value="1"/>
</dbReference>
<dbReference type="RefSeq" id="WP_106041031.1">
    <property type="nucleotide sequence ID" value="NZ_CP027231.1"/>
</dbReference>
<dbReference type="Gene3D" id="2.60.40.2620">
    <property type="entry name" value="Fimbrillin-like"/>
    <property type="match status" value="1"/>
</dbReference>
<dbReference type="CDD" id="cd13121">
    <property type="entry name" value="BF2867_like_C"/>
    <property type="match status" value="1"/>
</dbReference>
<evidence type="ECO:0000256" key="1">
    <source>
        <dbReference type="SAM" id="SignalP"/>
    </source>
</evidence>
<dbReference type="PROSITE" id="PS51257">
    <property type="entry name" value="PROKAR_LIPOPROTEIN"/>
    <property type="match status" value="1"/>
</dbReference>
<protein>
    <submittedName>
        <fullName evidence="2">Fimbrillin family protein</fullName>
    </submittedName>
</protein>
<reference evidence="2 3" key="1">
    <citation type="submission" date="2018-02" db="EMBL/GenBank/DDBJ databases">
        <authorList>
            <person name="Holder M.E."/>
            <person name="Ajami N.J."/>
            <person name="Petrosino J.F."/>
        </authorList>
    </citation>
    <scope>NUCLEOTIDE SEQUENCE [LARGE SCALE GENOMIC DNA]</scope>
    <source>
        <strain evidence="2 3">ATCC 33285</strain>
    </source>
</reference>
<organism evidence="2 3">
    <name type="scientific">Bacteroides zoogleoformans</name>
    <dbReference type="NCBI Taxonomy" id="28119"/>
    <lineage>
        <taxon>Bacteria</taxon>
        <taxon>Pseudomonadati</taxon>
        <taxon>Bacteroidota</taxon>
        <taxon>Bacteroidia</taxon>
        <taxon>Bacteroidales</taxon>
        <taxon>Bacteroidaceae</taxon>
        <taxon>Bacteroides</taxon>
    </lineage>
</organism>
<dbReference type="Pfam" id="PF13149">
    <property type="entry name" value="Mfa_like_1"/>
    <property type="match status" value="1"/>
</dbReference>
<sequence length="914" mass="97615">MQRVTLSVLAGGALALLTAGVCSCDDSHEEGGAYPGRSIGFKVEALGMPAGETPPATRVFALQDSLTGGGTPLYLHATVREGMVTDGENALAGDVTTGGVSVTESRPATKAAPVDASTMHASMGVSAFVYPAAEAWNDTRTPDYMYDTEVKKAGGWTTDSRWPGPGSKIRFFAYAPYRSALPASSLALSAKTAGGAPVLTYTVPDAVAGQTDLLTAATDEMPGGGGTPALLTFKHALTAVRFVTGNDLPAGTITNVTLKGVYGKGTYRIGESAWEGHADRKDFTQALTPAATIPESQTPGTEITPAAATFMMIPQQLPAGAELEVKYTDRLTNAVRTMKASIAGSQWEMGKTVTYQVSVTSMVITPTLEVTAPAEYDYRGGSKSYTVKSCATVSGGGVDKVVPIPWEVEFSEDGIVWNKNKPAWLTAFTENGEGGTSAASYTATVAAQNASDKHTIALKDATPVTNYDLSTHDYQGKTAPMRTANCYIVNASGTYRLPLVYGNAVDYVKAPGTGNNTSAYISSAPASDNILSTFINHLGNGITNPYIYNNAGCVPASCTLVWQDEKNLVTNVALSSDNHFLEFSVNQATIHQGNAVVAVRDAANTIMWSWHIWVTDYRPGTIGTTTPDKEITNHQNKYKIMTVDLGWCDGKEVIYAERTVQVRFKQKPTAGYTSADPKTFIVKQKAHAITGGTELGNNTYYQWGRKDPFVGALEGPGGSSNSINKTWYDAGGNVKTNQLPAVQSFPTGTTCITSGIMNPGTFSTNHYMDSQYYNLWDANNNVNTPNDNLVVKTIYDPCPAGYKLPPSNFYIGFTTTGEPTHSYNVFNVQGAWAKGWHFYCGLNHTGDTAFFPALGYRHSKTAVLSLVGSSCYYWTAGSHNTTSGWGPGFFPSYMDPLNPNAYRSNGFVVRATQE</sequence>
<feature type="signal peptide" evidence="1">
    <location>
        <begin position="1"/>
        <end position="24"/>
    </location>
</feature>
<accession>A0ABM6T8Q0</accession>
<feature type="chain" id="PRO_5046333222" evidence="1">
    <location>
        <begin position="25"/>
        <end position="914"/>
    </location>
</feature>
<dbReference type="Proteomes" id="UP000238304">
    <property type="component" value="Chromosome"/>
</dbReference>
<dbReference type="InterPro" id="IPR025049">
    <property type="entry name" value="Mfa-like_1"/>
</dbReference>
<proteinExistence type="predicted"/>
<keyword evidence="1" id="KW-0732">Signal</keyword>